<keyword evidence="2" id="KW-1185">Reference proteome</keyword>
<dbReference type="STRING" id="1229726.GRFL_3143"/>
<reference evidence="1 2" key="1">
    <citation type="submission" date="2016-07" db="EMBL/GenBank/DDBJ databases">
        <title>Multi-omics approach to identify versatile polysaccharide utilization systems of a marine flavobacterium Gramella flava.</title>
        <authorList>
            <person name="Tang K."/>
        </authorList>
    </citation>
    <scope>NUCLEOTIDE SEQUENCE [LARGE SCALE GENOMIC DNA]</scope>
    <source>
        <strain evidence="1 2">JLT2011</strain>
    </source>
</reference>
<dbReference type="KEGG" id="gfl:GRFL_3143"/>
<dbReference type="AlphaFoldDB" id="A0A1L7I8E3"/>
<gene>
    <name evidence="1" type="ORF">GRFL_3143</name>
</gene>
<evidence type="ECO:0000313" key="1">
    <source>
        <dbReference type="EMBL" id="APU69867.1"/>
    </source>
</evidence>
<organism evidence="1 2">
    <name type="scientific">Christiangramia flava JLT2011</name>
    <dbReference type="NCBI Taxonomy" id="1229726"/>
    <lineage>
        <taxon>Bacteria</taxon>
        <taxon>Pseudomonadati</taxon>
        <taxon>Bacteroidota</taxon>
        <taxon>Flavobacteriia</taxon>
        <taxon>Flavobacteriales</taxon>
        <taxon>Flavobacteriaceae</taxon>
        <taxon>Christiangramia</taxon>
    </lineage>
</organism>
<accession>A0A1L7I8E3</accession>
<name>A0A1L7I8E3_9FLAO</name>
<sequence length="256" mass="29728">MTQAEIKEFLDHKAEQYNKPEFILDDPIQIPHRFTKKEDIEIAGFLTATIAWGNRKSILTNASKMMRLMDESPFDFIMNYQDQDLDNFEGFVHRTFNSEDLKYFVQALRHIYHNNNGLESVFKSHAQGATLQPAIHEFKKIFFSLPHQKRTEKHVSDPLKNSAAKRINMFLRWMVRDDQAGVDFGIWKSLSPALLSCPLDVHSGNVARKLKILKRKQNDAKALAELDKKLRKFDPQDPVKYDFALFGIGANEKQLF</sequence>
<dbReference type="EMBL" id="CP016359">
    <property type="protein sequence ID" value="APU69867.1"/>
    <property type="molecule type" value="Genomic_DNA"/>
</dbReference>
<dbReference type="Pfam" id="PF09674">
    <property type="entry name" value="DUF2400"/>
    <property type="match status" value="1"/>
</dbReference>
<dbReference type="Proteomes" id="UP000186230">
    <property type="component" value="Chromosome"/>
</dbReference>
<protein>
    <submittedName>
        <fullName evidence="1">Uncharacterized protein</fullName>
    </submittedName>
</protein>
<dbReference type="InterPro" id="IPR014127">
    <property type="entry name" value="CHP02757"/>
</dbReference>
<dbReference type="OrthoDB" id="9773332at2"/>
<dbReference type="NCBIfam" id="TIGR02757">
    <property type="entry name" value="TIGR02757 family protein"/>
    <property type="match status" value="1"/>
</dbReference>
<dbReference type="RefSeq" id="WP_083645458.1">
    <property type="nucleotide sequence ID" value="NZ_AMRU01000016.1"/>
</dbReference>
<evidence type="ECO:0000313" key="2">
    <source>
        <dbReference type="Proteomes" id="UP000186230"/>
    </source>
</evidence>
<proteinExistence type="predicted"/>